<dbReference type="AlphaFoldDB" id="A0A9P6TVG8"/>
<dbReference type="PROSITE" id="PS50206">
    <property type="entry name" value="RHODANESE_3"/>
    <property type="match status" value="1"/>
</dbReference>
<keyword evidence="4" id="KW-1185">Reference proteome</keyword>
<organism evidence="3 4">
    <name type="scientific">Mortierella polycephala</name>
    <dbReference type="NCBI Taxonomy" id="41804"/>
    <lineage>
        <taxon>Eukaryota</taxon>
        <taxon>Fungi</taxon>
        <taxon>Fungi incertae sedis</taxon>
        <taxon>Mucoromycota</taxon>
        <taxon>Mortierellomycotina</taxon>
        <taxon>Mortierellomycetes</taxon>
        <taxon>Mortierellales</taxon>
        <taxon>Mortierellaceae</taxon>
        <taxon>Mortierella</taxon>
    </lineage>
</organism>
<dbReference type="OrthoDB" id="1668230at2759"/>
<sequence>FASALVRAGFSRVALLMGGIDALRIAEPTTTLSSTNGSMTAVSQAGAAPSSPSLSGTPTTPPVANTTTIVVTPTICSCRVIRQVISVHAKIKDEVVVHKCKTPFAQKKLRSNTLVKNINTMTQDKK</sequence>
<gene>
    <name evidence="3" type="ORF">BG011_001059</name>
</gene>
<name>A0A9P6TVG8_9FUNG</name>
<feature type="non-terminal residue" evidence="3">
    <location>
        <position position="1"/>
    </location>
</feature>
<evidence type="ECO:0000256" key="1">
    <source>
        <dbReference type="SAM" id="MobiDB-lite"/>
    </source>
</evidence>
<accession>A0A9P6TVG8</accession>
<proteinExistence type="predicted"/>
<feature type="compositionally biased region" description="Low complexity" evidence="1">
    <location>
        <begin position="43"/>
        <end position="62"/>
    </location>
</feature>
<dbReference type="Proteomes" id="UP000726737">
    <property type="component" value="Unassembled WGS sequence"/>
</dbReference>
<feature type="domain" description="Rhodanese" evidence="2">
    <location>
        <begin position="2"/>
        <end position="32"/>
    </location>
</feature>
<evidence type="ECO:0000259" key="2">
    <source>
        <dbReference type="PROSITE" id="PS50206"/>
    </source>
</evidence>
<evidence type="ECO:0000313" key="4">
    <source>
        <dbReference type="Proteomes" id="UP000726737"/>
    </source>
</evidence>
<dbReference type="EMBL" id="JAAAJA010001257">
    <property type="protein sequence ID" value="KAG0247691.1"/>
    <property type="molecule type" value="Genomic_DNA"/>
</dbReference>
<protein>
    <recommendedName>
        <fullName evidence="2">Rhodanese domain-containing protein</fullName>
    </recommendedName>
</protein>
<comment type="caution">
    <text evidence="3">The sequence shown here is derived from an EMBL/GenBank/DDBJ whole genome shotgun (WGS) entry which is preliminary data.</text>
</comment>
<reference evidence="3" key="1">
    <citation type="journal article" date="2020" name="Fungal Divers.">
        <title>Resolving the Mortierellaceae phylogeny through synthesis of multi-gene phylogenetics and phylogenomics.</title>
        <authorList>
            <person name="Vandepol N."/>
            <person name="Liber J."/>
            <person name="Desiro A."/>
            <person name="Na H."/>
            <person name="Kennedy M."/>
            <person name="Barry K."/>
            <person name="Grigoriev I.V."/>
            <person name="Miller A.N."/>
            <person name="O'Donnell K."/>
            <person name="Stajich J.E."/>
            <person name="Bonito G."/>
        </authorList>
    </citation>
    <scope>NUCLEOTIDE SEQUENCE</scope>
    <source>
        <strain evidence="3">KOD948</strain>
    </source>
</reference>
<dbReference type="InterPro" id="IPR001763">
    <property type="entry name" value="Rhodanese-like_dom"/>
</dbReference>
<evidence type="ECO:0000313" key="3">
    <source>
        <dbReference type="EMBL" id="KAG0247691.1"/>
    </source>
</evidence>
<feature type="region of interest" description="Disordered" evidence="1">
    <location>
        <begin position="34"/>
        <end position="62"/>
    </location>
</feature>